<name>A0A5B0LPI7_PUCGR</name>
<evidence type="ECO:0000313" key="4">
    <source>
        <dbReference type="Proteomes" id="UP000324748"/>
    </source>
</evidence>
<gene>
    <name evidence="2" type="ORF">PGT21_000737</name>
    <name evidence="3" type="ORF">PGT21_026554</name>
</gene>
<reference evidence="2 4" key="1">
    <citation type="submission" date="2019-05" db="EMBL/GenBank/DDBJ databases">
        <title>Emergence of the Ug99 lineage of the wheat stem rust pathogen through somatic hybridization.</title>
        <authorList>
            <person name="Li F."/>
            <person name="Upadhyaya N.M."/>
            <person name="Sperschneider J."/>
            <person name="Matny O."/>
            <person name="Nguyen-Phuc H."/>
            <person name="Mago R."/>
            <person name="Raley C."/>
            <person name="Miller M.E."/>
            <person name="Silverstein K.A.T."/>
            <person name="Henningsen E."/>
            <person name="Hirsch C.D."/>
            <person name="Visser B."/>
            <person name="Pretorius Z.A."/>
            <person name="Steffenson B.J."/>
            <person name="Schwessinger B."/>
            <person name="Dodds P.N."/>
            <person name="Figueroa M."/>
        </authorList>
    </citation>
    <scope>NUCLEOTIDE SEQUENCE [LARGE SCALE GENOMIC DNA]</scope>
    <source>
        <strain evidence="2">21-0</strain>
    </source>
</reference>
<keyword evidence="4" id="KW-1185">Reference proteome</keyword>
<accession>A0A5B0LPI7</accession>
<organism evidence="2 4">
    <name type="scientific">Puccinia graminis f. sp. tritici</name>
    <dbReference type="NCBI Taxonomy" id="56615"/>
    <lineage>
        <taxon>Eukaryota</taxon>
        <taxon>Fungi</taxon>
        <taxon>Dikarya</taxon>
        <taxon>Basidiomycota</taxon>
        <taxon>Pucciniomycotina</taxon>
        <taxon>Pucciniomycetes</taxon>
        <taxon>Pucciniales</taxon>
        <taxon>Pucciniaceae</taxon>
        <taxon>Puccinia</taxon>
    </lineage>
</organism>
<evidence type="ECO:0000256" key="1">
    <source>
        <dbReference type="SAM" id="MobiDB-lite"/>
    </source>
</evidence>
<dbReference type="EMBL" id="VSWC01000190">
    <property type="protein sequence ID" value="KAA1066857.1"/>
    <property type="molecule type" value="Genomic_DNA"/>
</dbReference>
<proteinExistence type="predicted"/>
<dbReference type="EMBL" id="VSWC01000158">
    <property type="protein sequence ID" value="KAA1073824.1"/>
    <property type="molecule type" value="Genomic_DNA"/>
</dbReference>
<evidence type="ECO:0000313" key="2">
    <source>
        <dbReference type="EMBL" id="KAA1066857.1"/>
    </source>
</evidence>
<sequence>MNPDCLTHHNSTGPRAVTGFSRGPHVTTQRSDLEMKRPQLEVYSQFRATGDLKLNTSQLMVDCHEHHRDLELKTIQLEVNTSSSRGKGNLELNSFQLEVAH</sequence>
<protein>
    <submittedName>
        <fullName evidence="2">Uncharacterized protein</fullName>
    </submittedName>
</protein>
<feature type="region of interest" description="Disordered" evidence="1">
    <location>
        <begin position="1"/>
        <end position="32"/>
    </location>
</feature>
<dbReference type="AlphaFoldDB" id="A0A5B0LPI7"/>
<dbReference type="Proteomes" id="UP000324748">
    <property type="component" value="Unassembled WGS sequence"/>
</dbReference>
<comment type="caution">
    <text evidence="2">The sequence shown here is derived from an EMBL/GenBank/DDBJ whole genome shotgun (WGS) entry which is preliminary data.</text>
</comment>
<evidence type="ECO:0000313" key="3">
    <source>
        <dbReference type="EMBL" id="KAA1073824.1"/>
    </source>
</evidence>